<dbReference type="InterPro" id="IPR000719">
    <property type="entry name" value="Prot_kinase_dom"/>
</dbReference>
<dbReference type="OMA" id="EHEAEVW"/>
<dbReference type="EMBL" id="FUEG01000027">
    <property type="protein sequence ID" value="SJL15256.1"/>
    <property type="molecule type" value="Genomic_DNA"/>
</dbReference>
<reference evidence="7" key="1">
    <citation type="journal article" date="2017" name="Nat. Ecol. Evol.">
        <title>Genome expansion and lineage-specific genetic innovations in the forest pathogenic fungi Armillaria.</title>
        <authorList>
            <person name="Sipos G."/>
            <person name="Prasanna A.N."/>
            <person name="Walter M.C."/>
            <person name="O'Connor E."/>
            <person name="Balint B."/>
            <person name="Krizsan K."/>
            <person name="Kiss B."/>
            <person name="Hess J."/>
            <person name="Varga T."/>
            <person name="Slot J."/>
            <person name="Riley R."/>
            <person name="Boka B."/>
            <person name="Rigling D."/>
            <person name="Barry K."/>
            <person name="Lee J."/>
            <person name="Mihaltcheva S."/>
            <person name="LaButti K."/>
            <person name="Lipzen A."/>
            <person name="Waldron R."/>
            <person name="Moloney N.M."/>
            <person name="Sperisen C."/>
            <person name="Kredics L."/>
            <person name="Vagvoelgyi C."/>
            <person name="Patrignani A."/>
            <person name="Fitzpatrick D."/>
            <person name="Nagy I."/>
            <person name="Doyle S."/>
            <person name="Anderson J.B."/>
            <person name="Grigoriev I.V."/>
            <person name="Gueldener U."/>
            <person name="Muensterkoetter M."/>
            <person name="Nagy L.G."/>
        </authorList>
    </citation>
    <scope>NUCLEOTIDE SEQUENCE [LARGE SCALE GENOMIC DNA]</scope>
    <source>
        <strain evidence="7">C18/9</strain>
    </source>
</reference>
<dbReference type="CDD" id="cd14014">
    <property type="entry name" value="STKc_PknB_like"/>
    <property type="match status" value="1"/>
</dbReference>
<feature type="binding site" evidence="3">
    <location>
        <position position="138"/>
    </location>
    <ligand>
        <name>ATP</name>
        <dbReference type="ChEBI" id="CHEBI:30616"/>
    </ligand>
</feature>
<dbReference type="SMART" id="SM00220">
    <property type="entry name" value="S_TKc"/>
    <property type="match status" value="1"/>
</dbReference>
<dbReference type="PANTHER" id="PTHR24346:SF76">
    <property type="entry name" value="NON-SPECIFIC SERINE_THREONINE PROTEIN KINASE"/>
    <property type="match status" value="1"/>
</dbReference>
<dbReference type="GO" id="GO:0004674">
    <property type="term" value="F:protein serine/threonine kinase activity"/>
    <property type="evidence" value="ECO:0007669"/>
    <property type="project" value="TreeGrafter"/>
</dbReference>
<dbReference type="Proteomes" id="UP000219338">
    <property type="component" value="Unassembled WGS sequence"/>
</dbReference>
<dbReference type="InterPro" id="IPR011009">
    <property type="entry name" value="Kinase-like_dom_sf"/>
</dbReference>
<evidence type="ECO:0000256" key="2">
    <source>
        <dbReference type="ARBA" id="ARBA00022840"/>
    </source>
</evidence>
<dbReference type="GO" id="GO:0005737">
    <property type="term" value="C:cytoplasm"/>
    <property type="evidence" value="ECO:0007669"/>
    <property type="project" value="TreeGrafter"/>
</dbReference>
<dbReference type="STRING" id="47428.A0A284S2P0"/>
<evidence type="ECO:0000313" key="6">
    <source>
        <dbReference type="EMBL" id="SJL15256.1"/>
    </source>
</evidence>
<dbReference type="PROSITE" id="PS00107">
    <property type="entry name" value="PROTEIN_KINASE_ATP"/>
    <property type="match status" value="1"/>
</dbReference>
<feature type="region of interest" description="Disordered" evidence="4">
    <location>
        <begin position="21"/>
        <end position="43"/>
    </location>
</feature>
<accession>A0A284S2P0</accession>
<name>A0A284S2P0_ARMOS</name>
<evidence type="ECO:0000313" key="7">
    <source>
        <dbReference type="Proteomes" id="UP000219338"/>
    </source>
</evidence>
<protein>
    <recommendedName>
        <fullName evidence="5">Protein kinase domain-containing protein</fullName>
    </recommendedName>
</protein>
<feature type="region of interest" description="Disordered" evidence="4">
    <location>
        <begin position="591"/>
        <end position="610"/>
    </location>
</feature>
<feature type="region of interest" description="Disordered" evidence="4">
    <location>
        <begin position="427"/>
        <end position="507"/>
    </location>
</feature>
<evidence type="ECO:0000256" key="4">
    <source>
        <dbReference type="SAM" id="MobiDB-lite"/>
    </source>
</evidence>
<feature type="compositionally biased region" description="Low complexity" evidence="4">
    <location>
        <begin position="525"/>
        <end position="540"/>
    </location>
</feature>
<dbReference type="Gene3D" id="1.10.510.10">
    <property type="entry name" value="Transferase(Phosphotransferase) domain 1"/>
    <property type="match status" value="2"/>
</dbReference>
<dbReference type="Pfam" id="PF00069">
    <property type="entry name" value="Pkinase"/>
    <property type="match status" value="2"/>
</dbReference>
<feature type="compositionally biased region" description="Acidic residues" evidence="4">
    <location>
        <begin position="430"/>
        <end position="442"/>
    </location>
</feature>
<dbReference type="OrthoDB" id="4062651at2759"/>
<evidence type="ECO:0000259" key="5">
    <source>
        <dbReference type="PROSITE" id="PS50011"/>
    </source>
</evidence>
<proteinExistence type="predicted"/>
<dbReference type="InterPro" id="IPR008271">
    <property type="entry name" value="Ser/Thr_kinase_AS"/>
</dbReference>
<dbReference type="SUPFAM" id="SSF56112">
    <property type="entry name" value="Protein kinase-like (PK-like)"/>
    <property type="match status" value="1"/>
</dbReference>
<feature type="compositionally biased region" description="Basic and acidic residues" evidence="4">
    <location>
        <begin position="591"/>
        <end position="601"/>
    </location>
</feature>
<dbReference type="GO" id="GO:0000226">
    <property type="term" value="P:microtubule cytoskeleton organization"/>
    <property type="evidence" value="ECO:0007669"/>
    <property type="project" value="TreeGrafter"/>
</dbReference>
<keyword evidence="7" id="KW-1185">Reference proteome</keyword>
<dbReference type="GO" id="GO:0005524">
    <property type="term" value="F:ATP binding"/>
    <property type="evidence" value="ECO:0007669"/>
    <property type="project" value="UniProtKB-UniRule"/>
</dbReference>
<evidence type="ECO:0000256" key="1">
    <source>
        <dbReference type="ARBA" id="ARBA00022741"/>
    </source>
</evidence>
<feature type="region of interest" description="Disordered" evidence="4">
    <location>
        <begin position="525"/>
        <end position="552"/>
    </location>
</feature>
<keyword evidence="2 3" id="KW-0067">ATP-binding</keyword>
<dbReference type="AlphaFoldDB" id="A0A284S2P0"/>
<feature type="domain" description="Protein kinase" evidence="5">
    <location>
        <begin position="110"/>
        <end position="424"/>
    </location>
</feature>
<sequence length="689" mass="75146">MSTAAFPTSYSLLDRFFSSAQTQESDLEGPRQRPKIVTDDSDATLSAEQRISAELLSEDAESEEVTCSTRIQHTQAASCPSEVIASPASMFLSAFSPTPSIGGDEVVAGYTLGKIIGYGGFSTIRRAYSTSGGAVAVKIVRHSDLLGQGKVPLARKRLEHEAEVWASLSHEHILPLFSTAHKPTADYFFMLYCPAGSLFDILKREGTLPQDEAGMMFRQVVRGLRYLHEVAMYVHRDMKLENVLVDDMGTCRIGDFGMAKRIGEGENAVETDDEHEASNTGIHRAVSVSLSTPPKRHLKAALLAHHLPRHRNSTTTSAQFAEKVHSFQPGSLPYAAPELLSTLPCLSDPSQDIWALGIMLFALLTGRLPFVDSFEPRLQIKIRHSDINFPSDVGRSTERVLRGCLDRNVSSRWTIAMVDEVAWGVGGGTEGDDIAPPEIDDDVSAHRASPTTPQSHSRPRSADVPDWEQEVGPTKPSMSTAARRSTSRARRSLSRAPVLTDMGSMERSISRHAVPGLDSSIISLQSSSSIASSPPSSAPHSLERGRGLQKRSPFVTSISRSNSPCILPMTPSDYNMPSMLPISELERQPSRGRKHYTDNARDPLLSPTSELDAADEWDTLEPRSSIAKEVFPVSNVSKRAESSPPASTKWTDVIHTKFESPPGLYATPPLVIACSTPNGVRSRSMGPRR</sequence>
<dbReference type="PANTHER" id="PTHR24346">
    <property type="entry name" value="MAP/MICROTUBULE AFFINITY-REGULATING KINASE"/>
    <property type="match status" value="1"/>
</dbReference>
<keyword evidence="1 3" id="KW-0547">Nucleotide-binding</keyword>
<organism evidence="6 7">
    <name type="scientific">Armillaria ostoyae</name>
    <name type="common">Armillaria root rot fungus</name>
    <dbReference type="NCBI Taxonomy" id="47428"/>
    <lineage>
        <taxon>Eukaryota</taxon>
        <taxon>Fungi</taxon>
        <taxon>Dikarya</taxon>
        <taxon>Basidiomycota</taxon>
        <taxon>Agaricomycotina</taxon>
        <taxon>Agaricomycetes</taxon>
        <taxon>Agaricomycetidae</taxon>
        <taxon>Agaricales</taxon>
        <taxon>Marasmiineae</taxon>
        <taxon>Physalacriaceae</taxon>
        <taxon>Armillaria</taxon>
    </lineage>
</organism>
<gene>
    <name evidence="6" type="ORF">ARMOST_18744</name>
</gene>
<dbReference type="InterPro" id="IPR017441">
    <property type="entry name" value="Protein_kinase_ATP_BS"/>
</dbReference>
<evidence type="ECO:0000256" key="3">
    <source>
        <dbReference type="PROSITE-ProRule" id="PRU10141"/>
    </source>
</evidence>
<dbReference type="GO" id="GO:0035556">
    <property type="term" value="P:intracellular signal transduction"/>
    <property type="evidence" value="ECO:0007669"/>
    <property type="project" value="TreeGrafter"/>
</dbReference>
<dbReference type="PROSITE" id="PS00108">
    <property type="entry name" value="PROTEIN_KINASE_ST"/>
    <property type="match status" value="1"/>
</dbReference>
<dbReference type="PROSITE" id="PS50011">
    <property type="entry name" value="PROTEIN_KINASE_DOM"/>
    <property type="match status" value="1"/>
</dbReference>